<accession>A0A2P2E210</accession>
<dbReference type="AlphaFoldDB" id="A0A2P2E210"/>
<dbReference type="OrthoDB" id="328471at2"/>
<proteinExistence type="predicted"/>
<dbReference type="Proteomes" id="UP000245133">
    <property type="component" value="Unassembled WGS sequence"/>
</dbReference>
<keyword evidence="2" id="KW-1185">Reference proteome</keyword>
<evidence type="ECO:0000313" key="2">
    <source>
        <dbReference type="Proteomes" id="UP000245133"/>
    </source>
</evidence>
<dbReference type="EMBL" id="BFBB01000007">
    <property type="protein sequence ID" value="GBF50836.1"/>
    <property type="molecule type" value="Genomic_DNA"/>
</dbReference>
<organism evidence="1 2">
    <name type="scientific">Leptospira ryugenii</name>
    <dbReference type="NCBI Taxonomy" id="1917863"/>
    <lineage>
        <taxon>Bacteria</taxon>
        <taxon>Pseudomonadati</taxon>
        <taxon>Spirochaetota</taxon>
        <taxon>Spirochaetia</taxon>
        <taxon>Leptospirales</taxon>
        <taxon>Leptospiraceae</taxon>
        <taxon>Leptospira</taxon>
    </lineage>
</organism>
<evidence type="ECO:0000313" key="1">
    <source>
        <dbReference type="EMBL" id="GBF50836.1"/>
    </source>
</evidence>
<name>A0A2P2E210_9LEPT</name>
<dbReference type="RefSeq" id="WP_108976904.1">
    <property type="nucleotide sequence ID" value="NZ_BFBB01000007.1"/>
</dbReference>
<gene>
    <name evidence="1" type="ORF">LPTSP4_23630</name>
</gene>
<reference evidence="1 2" key="1">
    <citation type="submission" date="2018-02" db="EMBL/GenBank/DDBJ databases">
        <title>Novel Leptospira species isolated from soil and water in Japan.</title>
        <authorList>
            <person name="Nakao R."/>
            <person name="Masuzawa T."/>
        </authorList>
    </citation>
    <scope>NUCLEOTIDE SEQUENCE [LARGE SCALE GENOMIC DNA]</scope>
    <source>
        <strain evidence="1 2">YH101</strain>
    </source>
</reference>
<protein>
    <submittedName>
        <fullName evidence="1">Uncharacterized protein</fullName>
    </submittedName>
</protein>
<comment type="caution">
    <text evidence="1">The sequence shown here is derived from an EMBL/GenBank/DDBJ whole genome shotgun (WGS) entry which is preliminary data.</text>
</comment>
<sequence>MKLRVLMLFCIFWVFTVSVGAEVINLKQKTQSNSLERTEILDLLRSKVKKDFGLEVVFIVNHFKMSKNYAWLLLDAQSKTSKALQLPESDMPYDCCHVEALVEKKNGKWQIKEMGAFSTDVWWSDIQQKYPNVDSAVFDVD</sequence>